<organism evidence="14 15">
    <name type="scientific">Psylliodes chrysocephalus</name>
    <dbReference type="NCBI Taxonomy" id="3402493"/>
    <lineage>
        <taxon>Eukaryota</taxon>
        <taxon>Metazoa</taxon>
        <taxon>Ecdysozoa</taxon>
        <taxon>Arthropoda</taxon>
        <taxon>Hexapoda</taxon>
        <taxon>Insecta</taxon>
        <taxon>Pterygota</taxon>
        <taxon>Neoptera</taxon>
        <taxon>Endopterygota</taxon>
        <taxon>Coleoptera</taxon>
        <taxon>Polyphaga</taxon>
        <taxon>Cucujiformia</taxon>
        <taxon>Chrysomeloidea</taxon>
        <taxon>Chrysomelidae</taxon>
        <taxon>Galerucinae</taxon>
        <taxon>Alticini</taxon>
        <taxon>Psylliodes</taxon>
    </lineage>
</organism>
<dbReference type="InterPro" id="IPR002500">
    <property type="entry name" value="PAPS_reduct_dom"/>
</dbReference>
<evidence type="ECO:0000256" key="12">
    <source>
        <dbReference type="ARBA" id="ARBA00049494"/>
    </source>
</evidence>
<dbReference type="GO" id="GO:0005524">
    <property type="term" value="F:ATP binding"/>
    <property type="evidence" value="ECO:0007669"/>
    <property type="project" value="UniProtKB-KW"/>
</dbReference>
<keyword evidence="6" id="KW-0548">Nucleotidyltransferase</keyword>
<evidence type="ECO:0000256" key="11">
    <source>
        <dbReference type="ARBA" id="ARBA00031871"/>
    </source>
</evidence>
<proteinExistence type="predicted"/>
<dbReference type="CDD" id="cd23948">
    <property type="entry name" value="FAD_synthase"/>
    <property type="match status" value="1"/>
</dbReference>
<sequence length="449" mass="51673">MFRTAVIILVSNKTPAVKTEKGIREFLIPQLNILNFEVKKLLIKAEQELLSLEFNTLSKQYDILLIVGELNNNIILNALGNICCKEIKIKDVLTLKTESDLQGMLPPTAKLLTSDNLPFPVIYLQRIFILKEDILEEQFNHVLKKHLQQYALEPLFKKVIKVHLNGNSNKIVDTLKKLVHLELQSEDSVSNLIVSSPKFENLVECEKKLKHELNENFIESSESIDVLRSIYESTDQKIVSSLEVIEKCLDSYGPDNTFLSFNGGKDCTVLLHLVYTVLKVKYPDYKKPIICLYVKSKETFEEQDTFISQCSIFFNLNIIEITSDIKNALNNVITTQPNLKAVFMGTRRTDPYSQHLDMFQMTDPNWPQIMRVSPLLDWHFSDIWDYLLFYKVPYCKLYDLGYTSLGSSSNTVRNPSLAYFDTNQGKNVYLPAYKLINESEERSGRNIGK</sequence>
<evidence type="ECO:0000256" key="4">
    <source>
        <dbReference type="ARBA" id="ARBA00022643"/>
    </source>
</evidence>
<dbReference type="PANTHER" id="PTHR23293">
    <property type="entry name" value="FAD SYNTHETASE-RELATED FMN ADENYLYLTRANSFERASE"/>
    <property type="match status" value="1"/>
</dbReference>
<dbReference type="InterPro" id="IPR014729">
    <property type="entry name" value="Rossmann-like_a/b/a_fold"/>
</dbReference>
<dbReference type="AlphaFoldDB" id="A0A9P0CQZ9"/>
<dbReference type="PANTHER" id="PTHR23293:SF9">
    <property type="entry name" value="FAD SYNTHASE"/>
    <property type="match status" value="1"/>
</dbReference>
<evidence type="ECO:0000256" key="7">
    <source>
        <dbReference type="ARBA" id="ARBA00022741"/>
    </source>
</evidence>
<keyword evidence="3" id="KW-0285">Flavoprotein</keyword>
<evidence type="ECO:0000313" key="14">
    <source>
        <dbReference type="EMBL" id="CAH1104340.1"/>
    </source>
</evidence>
<keyword evidence="15" id="KW-1185">Reference proteome</keyword>
<dbReference type="GO" id="GO:0003919">
    <property type="term" value="F:FMN adenylyltransferase activity"/>
    <property type="evidence" value="ECO:0007669"/>
    <property type="project" value="UniProtKB-EC"/>
</dbReference>
<evidence type="ECO:0000256" key="6">
    <source>
        <dbReference type="ARBA" id="ARBA00022695"/>
    </source>
</evidence>
<dbReference type="OrthoDB" id="270728at2759"/>
<reference evidence="14" key="1">
    <citation type="submission" date="2022-01" db="EMBL/GenBank/DDBJ databases">
        <authorList>
            <person name="King R."/>
        </authorList>
    </citation>
    <scope>NUCLEOTIDE SEQUENCE</scope>
</reference>
<dbReference type="EC" id="2.7.7.2" evidence="2"/>
<dbReference type="Pfam" id="PF01507">
    <property type="entry name" value="PAPS_reduct"/>
    <property type="match status" value="1"/>
</dbReference>
<dbReference type="Gene3D" id="3.40.50.620">
    <property type="entry name" value="HUPs"/>
    <property type="match status" value="1"/>
</dbReference>
<evidence type="ECO:0000256" key="8">
    <source>
        <dbReference type="ARBA" id="ARBA00022827"/>
    </source>
</evidence>
<comment type="pathway">
    <text evidence="1">Cofactor biosynthesis; FAD biosynthesis; FAD from FMN: step 1/1.</text>
</comment>
<protein>
    <recommendedName>
        <fullName evidence="2">FAD synthase</fullName>
        <ecNumber evidence="2">2.7.7.2</ecNumber>
    </recommendedName>
    <alternativeName>
        <fullName evidence="10">FAD pyrophosphorylase</fullName>
    </alternativeName>
    <alternativeName>
        <fullName evidence="11">FMN adenylyltransferase</fullName>
    </alternativeName>
</protein>
<evidence type="ECO:0000256" key="3">
    <source>
        <dbReference type="ARBA" id="ARBA00022630"/>
    </source>
</evidence>
<keyword evidence="7" id="KW-0547">Nucleotide-binding</keyword>
<evidence type="ECO:0000259" key="13">
    <source>
        <dbReference type="Pfam" id="PF01507"/>
    </source>
</evidence>
<dbReference type="EMBL" id="OV651828">
    <property type="protein sequence ID" value="CAH1104340.1"/>
    <property type="molecule type" value="Genomic_DNA"/>
</dbReference>
<feature type="domain" description="Phosphoadenosine phosphosulphate reductase" evidence="13">
    <location>
        <begin position="257"/>
        <end position="411"/>
    </location>
</feature>
<dbReference type="SUPFAM" id="SSF52402">
    <property type="entry name" value="Adenine nucleotide alpha hydrolases-like"/>
    <property type="match status" value="1"/>
</dbReference>
<comment type="catalytic activity">
    <reaction evidence="12">
        <text>FMN + ATP + H(+) = FAD + diphosphate</text>
        <dbReference type="Rhea" id="RHEA:17237"/>
        <dbReference type="ChEBI" id="CHEBI:15378"/>
        <dbReference type="ChEBI" id="CHEBI:30616"/>
        <dbReference type="ChEBI" id="CHEBI:33019"/>
        <dbReference type="ChEBI" id="CHEBI:57692"/>
        <dbReference type="ChEBI" id="CHEBI:58210"/>
        <dbReference type="EC" id="2.7.7.2"/>
    </reaction>
</comment>
<evidence type="ECO:0000256" key="2">
    <source>
        <dbReference type="ARBA" id="ARBA00012393"/>
    </source>
</evidence>
<evidence type="ECO:0000256" key="1">
    <source>
        <dbReference type="ARBA" id="ARBA00004726"/>
    </source>
</evidence>
<keyword evidence="9" id="KW-0067">ATP-binding</keyword>
<keyword evidence="8" id="KW-0274">FAD</keyword>
<dbReference type="Proteomes" id="UP001153636">
    <property type="component" value="Chromosome 16"/>
</dbReference>
<evidence type="ECO:0000313" key="15">
    <source>
        <dbReference type="Proteomes" id="UP001153636"/>
    </source>
</evidence>
<keyword evidence="5" id="KW-0808">Transferase</keyword>
<evidence type="ECO:0000256" key="5">
    <source>
        <dbReference type="ARBA" id="ARBA00022679"/>
    </source>
</evidence>
<evidence type="ECO:0000256" key="10">
    <source>
        <dbReference type="ARBA" id="ARBA00031145"/>
    </source>
</evidence>
<accession>A0A9P0CQZ9</accession>
<dbReference type="GO" id="GO:0006747">
    <property type="term" value="P:FAD biosynthetic process"/>
    <property type="evidence" value="ECO:0007669"/>
    <property type="project" value="TreeGrafter"/>
</dbReference>
<keyword evidence="4" id="KW-0288">FMN</keyword>
<gene>
    <name evidence="14" type="ORF">PSYICH_LOCUS5215</name>
</gene>
<name>A0A9P0CQZ9_9CUCU</name>
<evidence type="ECO:0000256" key="9">
    <source>
        <dbReference type="ARBA" id="ARBA00022840"/>
    </source>
</evidence>